<dbReference type="Gene3D" id="3.30.70.270">
    <property type="match status" value="1"/>
</dbReference>
<dbReference type="PANTHER" id="PTHR46663">
    <property type="entry name" value="DIGUANYLATE CYCLASE DGCT-RELATED"/>
    <property type="match status" value="1"/>
</dbReference>
<dbReference type="InterPro" id="IPR029151">
    <property type="entry name" value="Sensor-like_sf"/>
</dbReference>
<dbReference type="Proteomes" id="UP000253817">
    <property type="component" value="Unassembled WGS sequence"/>
</dbReference>
<dbReference type="InterPro" id="IPR043128">
    <property type="entry name" value="Rev_trsase/Diguanyl_cyclase"/>
</dbReference>
<dbReference type="SUPFAM" id="SSF55073">
    <property type="entry name" value="Nucleotide cyclase"/>
    <property type="match status" value="1"/>
</dbReference>
<gene>
    <name evidence="8" type="ORF">C1876_16045</name>
    <name evidence="9" type="ORF">DMP09_05035</name>
</gene>
<keyword evidence="4 6" id="KW-1133">Transmembrane helix</keyword>
<dbReference type="SMART" id="SM00267">
    <property type="entry name" value="GGDEF"/>
    <property type="match status" value="1"/>
</dbReference>
<dbReference type="EMBL" id="PPTT01000040">
    <property type="protein sequence ID" value="RDB65099.1"/>
    <property type="molecule type" value="Genomic_DNA"/>
</dbReference>
<evidence type="ECO:0000256" key="6">
    <source>
        <dbReference type="SAM" id="Phobius"/>
    </source>
</evidence>
<accession>A0A3N0IZG7</accession>
<evidence type="ECO:0000256" key="3">
    <source>
        <dbReference type="ARBA" id="ARBA00022692"/>
    </source>
</evidence>
<keyword evidence="2" id="KW-1003">Cell membrane</keyword>
<evidence type="ECO:0000313" key="9">
    <source>
        <dbReference type="EMBL" id="RNM42393.1"/>
    </source>
</evidence>
<protein>
    <submittedName>
        <fullName evidence="9">GGDEF domain-containing protein</fullName>
    </submittedName>
</protein>
<dbReference type="CDD" id="cd01949">
    <property type="entry name" value="GGDEF"/>
    <property type="match status" value="1"/>
</dbReference>
<feature type="domain" description="GGDEF" evidence="7">
    <location>
        <begin position="501"/>
        <end position="633"/>
    </location>
</feature>
<evidence type="ECO:0000313" key="11">
    <source>
        <dbReference type="Proteomes" id="UP000270112"/>
    </source>
</evidence>
<dbReference type="InterPro" id="IPR052163">
    <property type="entry name" value="DGC-Regulatory_Protein"/>
</dbReference>
<keyword evidence="10" id="KW-1185">Reference proteome</keyword>
<keyword evidence="3 6" id="KW-0812">Transmembrane</keyword>
<evidence type="ECO:0000256" key="5">
    <source>
        <dbReference type="ARBA" id="ARBA00023136"/>
    </source>
</evidence>
<dbReference type="Pfam" id="PF02743">
    <property type="entry name" value="dCache_1"/>
    <property type="match status" value="1"/>
</dbReference>
<comment type="caution">
    <text evidence="9">The sequence shown here is derived from an EMBL/GenBank/DDBJ whole genome shotgun (WGS) entry which is preliminary data.</text>
</comment>
<keyword evidence="5 6" id="KW-0472">Membrane</keyword>
<dbReference type="PANTHER" id="PTHR46663:SF2">
    <property type="entry name" value="GGDEF DOMAIN-CONTAINING PROTEIN"/>
    <property type="match status" value="1"/>
</dbReference>
<proteinExistence type="predicted"/>
<dbReference type="SUPFAM" id="SSF103190">
    <property type="entry name" value="Sensory domain-like"/>
    <property type="match status" value="1"/>
</dbReference>
<organism evidence="9 11">
    <name type="scientific">Eggerthella sinensis</name>
    <dbReference type="NCBI Taxonomy" id="242230"/>
    <lineage>
        <taxon>Bacteria</taxon>
        <taxon>Bacillati</taxon>
        <taxon>Actinomycetota</taxon>
        <taxon>Coriobacteriia</taxon>
        <taxon>Eggerthellales</taxon>
        <taxon>Eggerthellaceae</taxon>
        <taxon>Eggerthella</taxon>
    </lineage>
</organism>
<dbReference type="PROSITE" id="PS50887">
    <property type="entry name" value="GGDEF"/>
    <property type="match status" value="1"/>
</dbReference>
<reference evidence="8 10" key="1">
    <citation type="journal article" date="2018" name="Elife">
        <title>Discovery and characterization of a prevalent human gut bacterial enzyme sufficient for the inactivation of a family of plant toxins.</title>
        <authorList>
            <person name="Koppel N."/>
            <person name="Bisanz J.E."/>
            <person name="Pandelia M.E."/>
            <person name="Turnbaugh P.J."/>
            <person name="Balskus E.P."/>
        </authorList>
    </citation>
    <scope>NUCLEOTIDE SEQUENCE [LARGE SCALE GENOMIC DNA]</scope>
    <source>
        <strain evidence="8 10">DSM 16107</strain>
    </source>
</reference>
<dbReference type="Pfam" id="PF00990">
    <property type="entry name" value="GGDEF"/>
    <property type="match status" value="1"/>
</dbReference>
<dbReference type="NCBIfam" id="TIGR00254">
    <property type="entry name" value="GGDEF"/>
    <property type="match status" value="1"/>
</dbReference>
<comment type="subcellular location">
    <subcellularLocation>
        <location evidence="1">Cell membrane</location>
        <topology evidence="1">Multi-pass membrane protein</topology>
    </subcellularLocation>
</comment>
<dbReference type="EMBL" id="QICC01000013">
    <property type="protein sequence ID" value="RNM42393.1"/>
    <property type="molecule type" value="Genomic_DNA"/>
</dbReference>
<evidence type="ECO:0000256" key="2">
    <source>
        <dbReference type="ARBA" id="ARBA00022475"/>
    </source>
</evidence>
<dbReference type="AlphaFoldDB" id="A0A3N0IZG7"/>
<evidence type="ECO:0000259" key="7">
    <source>
        <dbReference type="PROSITE" id="PS50887"/>
    </source>
</evidence>
<name>A0A3N0IZG7_9ACTN</name>
<reference evidence="11" key="2">
    <citation type="submission" date="2018-05" db="EMBL/GenBank/DDBJ databases">
        <title>Genome Sequencing of selected type strains of the family Eggerthellaceae.</title>
        <authorList>
            <person name="Danylec N."/>
            <person name="Stoll D.A."/>
            <person name="Doetsch A."/>
            <person name="Huch M."/>
        </authorList>
    </citation>
    <scope>NUCLEOTIDE SEQUENCE [LARGE SCALE GENOMIC DNA]</scope>
    <source>
        <strain evidence="11">DSM 16107</strain>
    </source>
</reference>
<evidence type="ECO:0000256" key="1">
    <source>
        <dbReference type="ARBA" id="ARBA00004651"/>
    </source>
</evidence>
<dbReference type="Gene3D" id="3.30.450.20">
    <property type="entry name" value="PAS domain"/>
    <property type="match status" value="1"/>
</dbReference>
<dbReference type="InterPro" id="IPR029787">
    <property type="entry name" value="Nucleotide_cyclase"/>
</dbReference>
<dbReference type="InterPro" id="IPR033479">
    <property type="entry name" value="dCache_1"/>
</dbReference>
<dbReference type="Proteomes" id="UP000270112">
    <property type="component" value="Unassembled WGS sequence"/>
</dbReference>
<feature type="transmembrane region" description="Helical" evidence="6">
    <location>
        <begin position="6"/>
        <end position="30"/>
    </location>
</feature>
<evidence type="ECO:0000313" key="10">
    <source>
        <dbReference type="Proteomes" id="UP000253817"/>
    </source>
</evidence>
<dbReference type="GO" id="GO:0005886">
    <property type="term" value="C:plasma membrane"/>
    <property type="evidence" value="ECO:0007669"/>
    <property type="project" value="UniProtKB-SubCell"/>
</dbReference>
<feature type="transmembrane region" description="Helical" evidence="6">
    <location>
        <begin position="294"/>
        <end position="316"/>
    </location>
</feature>
<dbReference type="InterPro" id="IPR000160">
    <property type="entry name" value="GGDEF_dom"/>
</dbReference>
<sequence>MTDKRITWKASALICAVIMVGFGLTSFIGYQSSRAAFEKDAERTSLLAAEGAAREIDNQFAEPIDVSLAMAHDTLLADLLSAEPTRGDDESYADAVCAYLESYREAFGFDSVFLVSTESNRYYHFNGVDRTLERDNPENTWYFDFLDRDEAYSLNVDNDEATADEITMFVNARILDEQGSTLAIVGVGFRMDDLKELLAGFEARSDTRVRLLAPDGTIRASTDPDENAHALFDTEETAVLSEQTRSDRTDVQDFWYRANGENGFLVSRYLPNLDWFLVVDHDTSQLDAQMARQFAAEALVVVGVMTLVAIATTSIFRRCNKLVSDRTLAVEQKRKSIFQEAAEQLYDNIYEVDVTHNRAANEATAQYFESAGAPPNTPFDEALAVIAEQQIVPEHRAGYRETFAPAAVLAAHRAGIENLTYEFKTTLDGVSYHWIRIYAHLFVWDEDESVRMLVYRQNIDDEKRREQRLFEQMQHDSLTGLYNKAATQSCISKLLDDAPGTVFAFFILDIDDFKGVNDRLGHSAGDEVLARFSDAVRAQFRPYDIVGRIGGDEFVAFAPLPDAAAADEKAAELVEALRLTAPTDAGTCVISASVGVALATEAGRDFESLYRHADEALYRAKKAGKSRFARYED</sequence>
<evidence type="ECO:0000313" key="8">
    <source>
        <dbReference type="EMBL" id="RDB65099.1"/>
    </source>
</evidence>
<evidence type="ECO:0000256" key="4">
    <source>
        <dbReference type="ARBA" id="ARBA00022989"/>
    </source>
</evidence>
<reference evidence="9" key="3">
    <citation type="journal article" date="2019" name="Microbiol. Resour. Announc.">
        <title>Draft Genome Sequences of Type Strains of Gordonibacter faecihominis, Paraeggerthella hongkongensis, Parvibacter caecicola,Slackia equolifaciens, Slackia faecicanis, and Slackia isoflavoniconvertens.</title>
        <authorList>
            <person name="Danylec N."/>
            <person name="Stoll D.A."/>
            <person name="Dotsch A."/>
            <person name="Huch M."/>
        </authorList>
    </citation>
    <scope>NUCLEOTIDE SEQUENCE</scope>
    <source>
        <strain evidence="9">DSM 16107</strain>
    </source>
</reference>